<dbReference type="SUPFAM" id="SSF54373">
    <property type="entry name" value="FAD-linked reductases, C-terminal domain"/>
    <property type="match status" value="1"/>
</dbReference>
<dbReference type="SUPFAM" id="SSF51905">
    <property type="entry name" value="FAD/NAD(P)-binding domain"/>
    <property type="match status" value="1"/>
</dbReference>
<dbReference type="PANTHER" id="PTHR11552:SF201">
    <property type="entry name" value="GLUCOSE-METHANOL-CHOLINE OXIDOREDUCTASE N-TERMINAL DOMAIN-CONTAINING PROTEIN"/>
    <property type="match status" value="1"/>
</dbReference>
<dbReference type="Proteomes" id="UP000027195">
    <property type="component" value="Unassembled WGS sequence"/>
</dbReference>
<keyword evidence="5 8" id="KW-0274">FAD</keyword>
<dbReference type="InterPro" id="IPR000172">
    <property type="entry name" value="GMC_OxRdtase_N"/>
</dbReference>
<evidence type="ECO:0000256" key="8">
    <source>
        <dbReference type="PIRSR" id="PIRSR000137-2"/>
    </source>
</evidence>
<feature type="domain" description="Glucose-methanol-choline oxidoreductase N-terminal" evidence="9">
    <location>
        <begin position="285"/>
        <end position="299"/>
    </location>
</feature>
<comment type="cofactor">
    <cofactor evidence="1 8">
        <name>FAD</name>
        <dbReference type="ChEBI" id="CHEBI:57692"/>
    </cofactor>
</comment>
<dbReference type="STRING" id="930990.A0A067MWZ9"/>
<evidence type="ECO:0000256" key="3">
    <source>
        <dbReference type="ARBA" id="ARBA00022630"/>
    </source>
</evidence>
<sequence>MHSMATIDEVAGGIFDYVIIGGGTAGLALAVRLTEDPAVTVCVLEAGQANLNDPSLLIPGQFGAHFGNPQYSWLFKTIPQPHSNYKVFPWARGKGLGGSSAINFFAHTHPPAHDADSIERLGNPGWNWERYLRYAKKAERFTPPKPEDADKHGLHFNLDAHGTNGPVRMGFVLQSTPSEKIVTETLHNLGISRQSRFIAGDPTGTHISVASIDTQTGTRSYSANAYYAPNANRANLTVLTDAYVNKLVLTHAMPGEEVTATGVEFSYESNTFTVNASKEVVLCAGALKSPQILELSGIGDPSVLNPLDIDVRVNLPAVGTNVQEHVAFRVSYELEETEKWASSDAAEPDPAHTDERLQALRPILAFLPLQALNPAAVDSISASITPKLHSQTCEGLKAQWALQLETLRRNDVPDCEIIVFSKCSVRKRTPPGLSPPTANAGADEAGPEKQRVALIASLNHPFSRGTIHITSRDPTDHPAVDPHCFEQEEDLEMLLEMAKWMRKLPETEPFKSMVAKEVVPGPECVSDDQLKDFIKNHMETTFHTAGSCSMLPREKGGVVDPQLKVYGTSNVRVVDLSVLPLHVMAHTQAVVYSIAEQAADIIKGVIQ</sequence>
<dbReference type="AlphaFoldDB" id="A0A067MWZ9"/>
<feature type="binding site" evidence="8">
    <location>
        <position position="244"/>
    </location>
    <ligand>
        <name>FAD</name>
        <dbReference type="ChEBI" id="CHEBI:57692"/>
    </ligand>
</feature>
<dbReference type="InterPro" id="IPR036188">
    <property type="entry name" value="FAD/NAD-bd_sf"/>
</dbReference>
<evidence type="ECO:0000256" key="7">
    <source>
        <dbReference type="PIRSR" id="PIRSR000137-1"/>
    </source>
</evidence>
<dbReference type="InterPro" id="IPR012132">
    <property type="entry name" value="GMC_OxRdtase"/>
</dbReference>
<dbReference type="Pfam" id="PF00732">
    <property type="entry name" value="GMC_oxred_N"/>
    <property type="match status" value="1"/>
</dbReference>
<dbReference type="PROSITE" id="PS00624">
    <property type="entry name" value="GMC_OXRED_2"/>
    <property type="match status" value="1"/>
</dbReference>
<evidence type="ECO:0000256" key="1">
    <source>
        <dbReference type="ARBA" id="ARBA00001974"/>
    </source>
</evidence>
<evidence type="ECO:0000313" key="11">
    <source>
        <dbReference type="Proteomes" id="UP000027195"/>
    </source>
</evidence>
<organism evidence="10 11">
    <name type="scientific">Botryobasidium botryosum (strain FD-172 SS1)</name>
    <dbReference type="NCBI Taxonomy" id="930990"/>
    <lineage>
        <taxon>Eukaryota</taxon>
        <taxon>Fungi</taxon>
        <taxon>Dikarya</taxon>
        <taxon>Basidiomycota</taxon>
        <taxon>Agaricomycotina</taxon>
        <taxon>Agaricomycetes</taxon>
        <taxon>Cantharellales</taxon>
        <taxon>Botryobasidiaceae</taxon>
        <taxon>Botryobasidium</taxon>
    </lineage>
</organism>
<keyword evidence="6" id="KW-0560">Oxidoreductase</keyword>
<dbReference type="HOGENOM" id="CLU_002865_6_0_1"/>
<evidence type="ECO:0000256" key="4">
    <source>
        <dbReference type="ARBA" id="ARBA00022729"/>
    </source>
</evidence>
<keyword evidence="3" id="KW-0285">Flavoprotein</keyword>
<comment type="similarity">
    <text evidence="2">Belongs to the GMC oxidoreductase family.</text>
</comment>
<dbReference type="EMBL" id="KL198018">
    <property type="protein sequence ID" value="KDQ20144.1"/>
    <property type="molecule type" value="Genomic_DNA"/>
</dbReference>
<evidence type="ECO:0000259" key="9">
    <source>
        <dbReference type="PROSITE" id="PS00624"/>
    </source>
</evidence>
<dbReference type="Pfam" id="PF05199">
    <property type="entry name" value="GMC_oxred_C"/>
    <property type="match status" value="1"/>
</dbReference>
<dbReference type="Gene3D" id="3.30.560.10">
    <property type="entry name" value="Glucose Oxidase, domain 3"/>
    <property type="match status" value="1"/>
</dbReference>
<proteinExistence type="inferred from homology"/>
<gene>
    <name evidence="10" type="ORF">BOTBODRAFT_27554</name>
</gene>
<evidence type="ECO:0000256" key="2">
    <source>
        <dbReference type="ARBA" id="ARBA00010790"/>
    </source>
</evidence>
<dbReference type="InterPro" id="IPR007867">
    <property type="entry name" value="GMC_OxRtase_C"/>
</dbReference>
<name>A0A067MWZ9_BOTB1</name>
<dbReference type="GO" id="GO:0050660">
    <property type="term" value="F:flavin adenine dinucleotide binding"/>
    <property type="evidence" value="ECO:0007669"/>
    <property type="project" value="InterPro"/>
</dbReference>
<keyword evidence="4" id="KW-0732">Signal</keyword>
<evidence type="ECO:0000256" key="5">
    <source>
        <dbReference type="ARBA" id="ARBA00022827"/>
    </source>
</evidence>
<keyword evidence="11" id="KW-1185">Reference proteome</keyword>
<evidence type="ECO:0000313" key="10">
    <source>
        <dbReference type="EMBL" id="KDQ20144.1"/>
    </source>
</evidence>
<dbReference type="PIRSF" id="PIRSF000137">
    <property type="entry name" value="Alcohol_oxidase"/>
    <property type="match status" value="1"/>
</dbReference>
<evidence type="ECO:0000256" key="6">
    <source>
        <dbReference type="ARBA" id="ARBA00023002"/>
    </source>
</evidence>
<reference evidence="11" key="1">
    <citation type="journal article" date="2014" name="Proc. Natl. Acad. Sci. U.S.A.">
        <title>Extensive sampling of basidiomycete genomes demonstrates inadequacy of the white-rot/brown-rot paradigm for wood decay fungi.</title>
        <authorList>
            <person name="Riley R."/>
            <person name="Salamov A.A."/>
            <person name="Brown D.W."/>
            <person name="Nagy L.G."/>
            <person name="Floudas D."/>
            <person name="Held B.W."/>
            <person name="Levasseur A."/>
            <person name="Lombard V."/>
            <person name="Morin E."/>
            <person name="Otillar R."/>
            <person name="Lindquist E.A."/>
            <person name="Sun H."/>
            <person name="LaButti K.M."/>
            <person name="Schmutz J."/>
            <person name="Jabbour D."/>
            <person name="Luo H."/>
            <person name="Baker S.E."/>
            <person name="Pisabarro A.G."/>
            <person name="Walton J.D."/>
            <person name="Blanchette R.A."/>
            <person name="Henrissat B."/>
            <person name="Martin F."/>
            <person name="Cullen D."/>
            <person name="Hibbett D.S."/>
            <person name="Grigoriev I.V."/>
        </authorList>
    </citation>
    <scope>NUCLEOTIDE SEQUENCE [LARGE SCALE GENOMIC DNA]</scope>
    <source>
        <strain evidence="11">FD-172 SS1</strain>
    </source>
</reference>
<protein>
    <recommendedName>
        <fullName evidence="9">Glucose-methanol-choline oxidoreductase N-terminal domain-containing protein</fullName>
    </recommendedName>
</protein>
<accession>A0A067MWZ9</accession>
<dbReference type="InParanoid" id="A0A067MWZ9"/>
<dbReference type="GO" id="GO:0016614">
    <property type="term" value="F:oxidoreductase activity, acting on CH-OH group of donors"/>
    <property type="evidence" value="ECO:0007669"/>
    <property type="project" value="InterPro"/>
</dbReference>
<feature type="active site" description="Proton acceptor" evidence="7">
    <location>
        <position position="586"/>
    </location>
</feature>
<dbReference type="OrthoDB" id="269227at2759"/>
<dbReference type="PANTHER" id="PTHR11552">
    <property type="entry name" value="GLUCOSE-METHANOL-CHOLINE GMC OXIDOREDUCTASE"/>
    <property type="match status" value="1"/>
</dbReference>
<dbReference type="Gene3D" id="3.50.50.60">
    <property type="entry name" value="FAD/NAD(P)-binding domain"/>
    <property type="match status" value="1"/>
</dbReference>
<feature type="active site" description="Proton donor" evidence="7">
    <location>
        <position position="543"/>
    </location>
</feature>